<keyword evidence="2" id="KW-0472">Membrane</keyword>
<accession>A0A0B5DFX0</accession>
<reference evidence="5" key="1">
    <citation type="submission" date="2014-09" db="EMBL/GenBank/DDBJ databases">
        <title>Sequence of the Streptomyces nodosus genome.</title>
        <authorList>
            <person name="Sweeney P."/>
            <person name="Stephens N."/>
            <person name="Murphy C."/>
            <person name="Caffrey P."/>
        </authorList>
    </citation>
    <scope>NUCLEOTIDE SEQUENCE [LARGE SCALE GENOMIC DNA]</scope>
    <source>
        <strain evidence="5">ATCC 14899</strain>
    </source>
</reference>
<proteinExistence type="predicted"/>
<evidence type="ECO:0000313" key="3">
    <source>
        <dbReference type="EMBL" id="AJE39331.1"/>
    </source>
</evidence>
<reference evidence="3 5" key="2">
    <citation type="journal article" date="2016" name="Appl. Microbiol. Biotechnol.">
        <title>Exploiting the genome sequence of Streptomyces nodosus for enhanced antibiotic production.</title>
        <authorList>
            <person name="Sweeney P."/>
            <person name="Murphy C.D."/>
            <person name="Caffrey P."/>
        </authorList>
    </citation>
    <scope>NUCLEOTIDE SEQUENCE [LARGE SCALE GENOMIC DNA]</scope>
    <source>
        <strain evidence="3 5">ATCC 14899</strain>
    </source>
</reference>
<evidence type="ECO:0000256" key="1">
    <source>
        <dbReference type="SAM" id="MobiDB-lite"/>
    </source>
</evidence>
<reference evidence="4 6" key="3">
    <citation type="submission" date="2017-09" db="EMBL/GenBank/DDBJ databases">
        <title>Streptomyces genome completion.</title>
        <authorList>
            <person name="Lee N."/>
            <person name="Cho B.-K."/>
        </authorList>
    </citation>
    <scope>NUCLEOTIDE SEQUENCE [LARGE SCALE GENOMIC DNA]</scope>
    <source>
        <strain evidence="4 6">ATCC 14899</strain>
    </source>
</reference>
<protein>
    <submittedName>
        <fullName evidence="3 4">Membrane protein</fullName>
    </submittedName>
</protein>
<feature type="region of interest" description="Disordered" evidence="1">
    <location>
        <begin position="1"/>
        <end position="32"/>
    </location>
</feature>
<dbReference type="Proteomes" id="UP000031526">
    <property type="component" value="Chromosome"/>
</dbReference>
<keyword evidence="5" id="KW-1185">Reference proteome</keyword>
<evidence type="ECO:0000313" key="6">
    <source>
        <dbReference type="Proteomes" id="UP000325763"/>
    </source>
</evidence>
<gene>
    <name evidence="4" type="ORF">CP978_04635</name>
    <name evidence="3" type="ORF">SNOD_04255</name>
</gene>
<keyword evidence="2" id="KW-0812">Transmembrane</keyword>
<dbReference type="KEGG" id="snq:CP978_04635"/>
<dbReference type="HOGENOM" id="CLU_114557_0_0_11"/>
<dbReference type="Proteomes" id="UP000325763">
    <property type="component" value="Chromosome"/>
</dbReference>
<evidence type="ECO:0000256" key="2">
    <source>
        <dbReference type="SAM" id="Phobius"/>
    </source>
</evidence>
<evidence type="ECO:0000313" key="5">
    <source>
        <dbReference type="Proteomes" id="UP000031526"/>
    </source>
</evidence>
<feature type="transmembrane region" description="Helical" evidence="2">
    <location>
        <begin position="172"/>
        <end position="197"/>
    </location>
</feature>
<evidence type="ECO:0000313" key="4">
    <source>
        <dbReference type="EMBL" id="QEV43092.1"/>
    </source>
</evidence>
<dbReference type="OrthoDB" id="3253635at2"/>
<feature type="transmembrane region" description="Helical" evidence="2">
    <location>
        <begin position="122"/>
        <end position="147"/>
    </location>
</feature>
<dbReference type="STRING" id="40318.SNOD_04255"/>
<dbReference type="EMBL" id="CP009313">
    <property type="protein sequence ID" value="AJE39331.1"/>
    <property type="molecule type" value="Genomic_DNA"/>
</dbReference>
<name>A0A0B5DFX0_9ACTN</name>
<dbReference type="EMBL" id="CP023747">
    <property type="protein sequence ID" value="QEV43092.1"/>
    <property type="molecule type" value="Genomic_DNA"/>
</dbReference>
<organism evidence="3 5">
    <name type="scientific">Streptomyces nodosus</name>
    <dbReference type="NCBI Taxonomy" id="40318"/>
    <lineage>
        <taxon>Bacteria</taxon>
        <taxon>Bacillati</taxon>
        <taxon>Actinomycetota</taxon>
        <taxon>Actinomycetes</taxon>
        <taxon>Kitasatosporales</taxon>
        <taxon>Streptomycetaceae</taxon>
        <taxon>Streptomyces</taxon>
    </lineage>
</organism>
<dbReference type="AlphaFoldDB" id="A0A0B5DFX0"/>
<feature type="transmembrane region" description="Helical" evidence="2">
    <location>
        <begin position="40"/>
        <end position="61"/>
    </location>
</feature>
<keyword evidence="2" id="KW-1133">Transmembrane helix</keyword>
<dbReference type="RefSeq" id="WP_043448160.1">
    <property type="nucleotide sequence ID" value="NZ_CP009313.1"/>
</dbReference>
<sequence length="209" mass="22337">MAVHEHSQGSTGFRAPSFRDNRSASDSEPAVPARTDTHTAWAYTAASLRLLTGFVFLWAFLDKTFGLGYATPSGKGWVDGGSPTKGFLSGVAAGPMQSTFHSWAGQTWADWMFMAGMLGIGLALIGGVALRIAALGGTAMMALMWIAEWPPAKQLSDGTPTMSTNPFVDYHVIYAVVLIALAAVSAGDAFGLGRLWARLPVVRDNRWLR</sequence>